<dbReference type="Proteomes" id="UP000800038">
    <property type="component" value="Unassembled WGS sequence"/>
</dbReference>
<accession>A0A6A5SCS1</accession>
<protein>
    <submittedName>
        <fullName evidence="1">Uncharacterized protein</fullName>
    </submittedName>
</protein>
<name>A0A6A5SCS1_9PLEO</name>
<dbReference type="EMBL" id="ML976144">
    <property type="protein sequence ID" value="KAF1937318.1"/>
    <property type="molecule type" value="Genomic_DNA"/>
</dbReference>
<evidence type="ECO:0000313" key="1">
    <source>
        <dbReference type="EMBL" id="KAF1937318.1"/>
    </source>
</evidence>
<keyword evidence="2" id="KW-1185">Reference proteome</keyword>
<proteinExistence type="predicted"/>
<evidence type="ECO:0000313" key="2">
    <source>
        <dbReference type="Proteomes" id="UP000800038"/>
    </source>
</evidence>
<dbReference type="AlphaFoldDB" id="A0A6A5SCS1"/>
<organism evidence="1 2">
    <name type="scientific">Clathrospora elynae</name>
    <dbReference type="NCBI Taxonomy" id="706981"/>
    <lineage>
        <taxon>Eukaryota</taxon>
        <taxon>Fungi</taxon>
        <taxon>Dikarya</taxon>
        <taxon>Ascomycota</taxon>
        <taxon>Pezizomycotina</taxon>
        <taxon>Dothideomycetes</taxon>
        <taxon>Pleosporomycetidae</taxon>
        <taxon>Pleosporales</taxon>
        <taxon>Diademaceae</taxon>
        <taxon>Clathrospora</taxon>
    </lineage>
</organism>
<reference evidence="1" key="1">
    <citation type="journal article" date="2020" name="Stud. Mycol.">
        <title>101 Dothideomycetes genomes: a test case for predicting lifestyles and emergence of pathogens.</title>
        <authorList>
            <person name="Haridas S."/>
            <person name="Albert R."/>
            <person name="Binder M."/>
            <person name="Bloem J."/>
            <person name="Labutti K."/>
            <person name="Salamov A."/>
            <person name="Andreopoulos B."/>
            <person name="Baker S."/>
            <person name="Barry K."/>
            <person name="Bills G."/>
            <person name="Bluhm B."/>
            <person name="Cannon C."/>
            <person name="Castanera R."/>
            <person name="Culley D."/>
            <person name="Daum C."/>
            <person name="Ezra D."/>
            <person name="Gonzalez J."/>
            <person name="Henrissat B."/>
            <person name="Kuo A."/>
            <person name="Liang C."/>
            <person name="Lipzen A."/>
            <person name="Lutzoni F."/>
            <person name="Magnuson J."/>
            <person name="Mondo S."/>
            <person name="Nolan M."/>
            <person name="Ohm R."/>
            <person name="Pangilinan J."/>
            <person name="Park H.-J."/>
            <person name="Ramirez L."/>
            <person name="Alfaro M."/>
            <person name="Sun H."/>
            <person name="Tritt A."/>
            <person name="Yoshinaga Y."/>
            <person name="Zwiers L.-H."/>
            <person name="Turgeon B."/>
            <person name="Goodwin S."/>
            <person name="Spatafora J."/>
            <person name="Crous P."/>
            <person name="Grigoriev I."/>
        </authorList>
    </citation>
    <scope>NUCLEOTIDE SEQUENCE</scope>
    <source>
        <strain evidence="1">CBS 161.51</strain>
    </source>
</reference>
<sequence>MLIHEQSSLCNHQQAVINKQLSTSGHQQAIINKRLIMPLLLASYLIITDGCLPILGERCCFVQSYWLFTKKGHCPLYRHWLDCNRYIDPDGN</sequence>
<gene>
    <name evidence="1" type="ORF">EJ02DRAFT_57872</name>
</gene>